<dbReference type="EMBL" id="QTSX02000227">
    <property type="protein sequence ID" value="KAJ9087600.1"/>
    <property type="molecule type" value="Genomic_DNA"/>
</dbReference>
<keyword evidence="2" id="KW-1185">Reference proteome</keyword>
<dbReference type="Proteomes" id="UP001165960">
    <property type="component" value="Unassembled WGS sequence"/>
</dbReference>
<organism evidence="1 2">
    <name type="scientific">Entomophthora muscae</name>
    <dbReference type="NCBI Taxonomy" id="34485"/>
    <lineage>
        <taxon>Eukaryota</taxon>
        <taxon>Fungi</taxon>
        <taxon>Fungi incertae sedis</taxon>
        <taxon>Zoopagomycota</taxon>
        <taxon>Entomophthoromycotina</taxon>
        <taxon>Entomophthoromycetes</taxon>
        <taxon>Entomophthorales</taxon>
        <taxon>Entomophthoraceae</taxon>
        <taxon>Entomophthora</taxon>
    </lineage>
</organism>
<sequence length="133" mass="13955">MTQNAPWATHSRTLTHPRAGRTPQQASPATPNHTLASASHLKLTSHCVTGSFAVPHVPMQTPHVNTQTSTSNTLSRNQEPHSVGLQRKLVIDALFLNSAANALAQQLTSPSAPLPPPPVPALPPPPSVATTPP</sequence>
<gene>
    <name evidence="1" type="ORF">DSO57_1031515</name>
</gene>
<reference evidence="1" key="1">
    <citation type="submission" date="2022-04" db="EMBL/GenBank/DDBJ databases">
        <title>Genome of the entomopathogenic fungus Entomophthora muscae.</title>
        <authorList>
            <person name="Elya C."/>
            <person name="Lovett B.R."/>
            <person name="Lee E."/>
            <person name="Macias A.M."/>
            <person name="Hajek A.E."/>
            <person name="De Bivort B.L."/>
            <person name="Kasson M.T."/>
            <person name="De Fine Licht H.H."/>
            <person name="Stajich J.E."/>
        </authorList>
    </citation>
    <scope>NUCLEOTIDE SEQUENCE</scope>
    <source>
        <strain evidence="1">Berkeley</strain>
    </source>
</reference>
<accession>A0ACC2ULK0</accession>
<name>A0ACC2ULK0_9FUNG</name>
<evidence type="ECO:0000313" key="1">
    <source>
        <dbReference type="EMBL" id="KAJ9087600.1"/>
    </source>
</evidence>
<protein>
    <submittedName>
        <fullName evidence="1">Uncharacterized protein</fullName>
    </submittedName>
</protein>
<evidence type="ECO:0000313" key="2">
    <source>
        <dbReference type="Proteomes" id="UP001165960"/>
    </source>
</evidence>
<comment type="caution">
    <text evidence="1">The sequence shown here is derived from an EMBL/GenBank/DDBJ whole genome shotgun (WGS) entry which is preliminary data.</text>
</comment>
<proteinExistence type="predicted"/>